<evidence type="ECO:0000256" key="12">
    <source>
        <dbReference type="SAM" id="Phobius"/>
    </source>
</evidence>
<dbReference type="InterPro" id="IPR005543">
    <property type="entry name" value="PASTA_dom"/>
</dbReference>
<feature type="domain" description="PASTA" evidence="14">
    <location>
        <begin position="361"/>
        <end position="428"/>
    </location>
</feature>
<dbReference type="Gene3D" id="1.10.510.10">
    <property type="entry name" value="Transferase(Phosphotransferase) domain 1"/>
    <property type="match status" value="1"/>
</dbReference>
<evidence type="ECO:0000313" key="15">
    <source>
        <dbReference type="EMBL" id="MEB3370695.1"/>
    </source>
</evidence>
<proteinExistence type="predicted"/>
<evidence type="ECO:0000256" key="5">
    <source>
        <dbReference type="ARBA" id="ARBA00022741"/>
    </source>
</evidence>
<dbReference type="EC" id="2.7.11.1" evidence="1"/>
<keyword evidence="5 10" id="KW-0547">Nucleotide-binding</keyword>
<feature type="compositionally biased region" description="Gly residues" evidence="11">
    <location>
        <begin position="643"/>
        <end position="652"/>
    </location>
</feature>
<dbReference type="SUPFAM" id="SSF56112">
    <property type="entry name" value="Protein kinase-like (PK-like)"/>
    <property type="match status" value="1"/>
</dbReference>
<keyword evidence="3" id="KW-0808">Transferase</keyword>
<organism evidence="15 16">
    <name type="scientific">Saccharopolyspora mangrovi</name>
    <dbReference type="NCBI Taxonomy" id="3082379"/>
    <lineage>
        <taxon>Bacteria</taxon>
        <taxon>Bacillati</taxon>
        <taxon>Actinomycetota</taxon>
        <taxon>Actinomycetes</taxon>
        <taxon>Pseudonocardiales</taxon>
        <taxon>Pseudonocardiaceae</taxon>
        <taxon>Saccharopolyspora</taxon>
    </lineage>
</organism>
<evidence type="ECO:0000256" key="10">
    <source>
        <dbReference type="PROSITE-ProRule" id="PRU10141"/>
    </source>
</evidence>
<dbReference type="InterPro" id="IPR017441">
    <property type="entry name" value="Protein_kinase_ATP_BS"/>
</dbReference>
<evidence type="ECO:0000259" key="13">
    <source>
        <dbReference type="PROSITE" id="PS50011"/>
    </source>
</evidence>
<keyword evidence="6 15" id="KW-0418">Kinase</keyword>
<keyword evidence="16" id="KW-1185">Reference proteome</keyword>
<feature type="domain" description="Protein kinase" evidence="13">
    <location>
        <begin position="11"/>
        <end position="274"/>
    </location>
</feature>
<comment type="caution">
    <text evidence="15">The sequence shown here is derived from an EMBL/GenBank/DDBJ whole genome shotgun (WGS) entry which is preliminary data.</text>
</comment>
<evidence type="ECO:0000256" key="3">
    <source>
        <dbReference type="ARBA" id="ARBA00022679"/>
    </source>
</evidence>
<dbReference type="PANTHER" id="PTHR43289">
    <property type="entry name" value="MITOGEN-ACTIVATED PROTEIN KINASE KINASE KINASE 20-RELATED"/>
    <property type="match status" value="1"/>
</dbReference>
<keyword evidence="12" id="KW-0812">Transmembrane</keyword>
<dbReference type="SMART" id="SM00220">
    <property type="entry name" value="S_TKc"/>
    <property type="match status" value="1"/>
</dbReference>
<dbReference type="CDD" id="cd14014">
    <property type="entry name" value="STKc_PknB_like"/>
    <property type="match status" value="1"/>
</dbReference>
<dbReference type="PROSITE" id="PS51178">
    <property type="entry name" value="PASTA"/>
    <property type="match status" value="4"/>
</dbReference>
<evidence type="ECO:0000259" key="14">
    <source>
        <dbReference type="PROSITE" id="PS51178"/>
    </source>
</evidence>
<evidence type="ECO:0000256" key="8">
    <source>
        <dbReference type="ARBA" id="ARBA00047899"/>
    </source>
</evidence>
<dbReference type="Gene3D" id="3.30.200.20">
    <property type="entry name" value="Phosphorylase Kinase, domain 1"/>
    <property type="match status" value="1"/>
</dbReference>
<dbReference type="RefSeq" id="WP_324268169.1">
    <property type="nucleotide sequence ID" value="NZ_JAWLNX010000021.1"/>
</dbReference>
<feature type="region of interest" description="Disordered" evidence="11">
    <location>
        <begin position="592"/>
        <end position="652"/>
    </location>
</feature>
<protein>
    <recommendedName>
        <fullName evidence="1">non-specific serine/threonine protein kinase</fullName>
        <ecNumber evidence="1">2.7.11.1</ecNumber>
    </recommendedName>
</protein>
<dbReference type="InterPro" id="IPR000719">
    <property type="entry name" value="Prot_kinase_dom"/>
</dbReference>
<feature type="domain" description="PASTA" evidence="14">
    <location>
        <begin position="498"/>
        <end position="562"/>
    </location>
</feature>
<dbReference type="Gene3D" id="3.30.10.20">
    <property type="match status" value="4"/>
</dbReference>
<keyword evidence="12" id="KW-0472">Membrane</keyword>
<reference evidence="15 16" key="1">
    <citation type="submission" date="2023-10" db="EMBL/GenBank/DDBJ databases">
        <title>Saccharopolyspora sp. nov., isolated from mangrove soil.</title>
        <authorList>
            <person name="Lu Y."/>
            <person name="Liu W."/>
        </authorList>
    </citation>
    <scope>NUCLEOTIDE SEQUENCE [LARGE SCALE GENOMIC DNA]</scope>
    <source>
        <strain evidence="15 16">S2-29</strain>
    </source>
</reference>
<evidence type="ECO:0000256" key="7">
    <source>
        <dbReference type="ARBA" id="ARBA00022840"/>
    </source>
</evidence>
<comment type="catalytic activity">
    <reaction evidence="9">
        <text>L-seryl-[protein] + ATP = O-phospho-L-seryl-[protein] + ADP + H(+)</text>
        <dbReference type="Rhea" id="RHEA:17989"/>
        <dbReference type="Rhea" id="RHEA-COMP:9863"/>
        <dbReference type="Rhea" id="RHEA-COMP:11604"/>
        <dbReference type="ChEBI" id="CHEBI:15378"/>
        <dbReference type="ChEBI" id="CHEBI:29999"/>
        <dbReference type="ChEBI" id="CHEBI:30616"/>
        <dbReference type="ChEBI" id="CHEBI:83421"/>
        <dbReference type="ChEBI" id="CHEBI:456216"/>
        <dbReference type="EC" id="2.7.11.1"/>
    </reaction>
</comment>
<accession>A0ABU6AH66</accession>
<feature type="domain" description="PASTA" evidence="14">
    <location>
        <begin position="429"/>
        <end position="497"/>
    </location>
</feature>
<dbReference type="InterPro" id="IPR008271">
    <property type="entry name" value="Ser/Thr_kinase_AS"/>
</dbReference>
<evidence type="ECO:0000256" key="9">
    <source>
        <dbReference type="ARBA" id="ARBA00048679"/>
    </source>
</evidence>
<keyword evidence="7 10" id="KW-0067">ATP-binding</keyword>
<keyword evidence="12" id="KW-1133">Transmembrane helix</keyword>
<feature type="region of interest" description="Disordered" evidence="11">
    <location>
        <begin position="529"/>
        <end position="554"/>
    </location>
</feature>
<dbReference type="PANTHER" id="PTHR43289:SF6">
    <property type="entry name" value="SERINE_THREONINE-PROTEIN KINASE NEKL-3"/>
    <property type="match status" value="1"/>
</dbReference>
<feature type="compositionally biased region" description="Polar residues" evidence="11">
    <location>
        <begin position="535"/>
        <end position="554"/>
    </location>
</feature>
<evidence type="ECO:0000256" key="4">
    <source>
        <dbReference type="ARBA" id="ARBA00022737"/>
    </source>
</evidence>
<evidence type="ECO:0000256" key="6">
    <source>
        <dbReference type="ARBA" id="ARBA00022777"/>
    </source>
</evidence>
<dbReference type="CDD" id="cd06577">
    <property type="entry name" value="PASTA_pknB"/>
    <property type="match status" value="4"/>
</dbReference>
<sequence length="652" mass="69592">MSSPRLLSDRYELGETLGYGGMSEVHKGRDTRLSRDVAVKILRADLARDPTFQLRFRREAQNAAALNHPAIVAVYDTGETDSENGPLPYIVMEYVDGRTLRDIVKTEGPLSPRRAMEVMADASAALDFSHRHGIVHRDVKPANIMITRSGAVKVMDFGIARALADGQAAVTQTAAVIGTAQYLSPEQARGEAVDARSDVYASGCVLFELLTGEPPFTGDSPVAVAYQHVREEPRKPSDVVPATPASLDAVVLKALSKNPANRYQSAAEMRADLVRVLSGQRPKAPMIMSEEEHTAMLGQGTGATEMIGSGRHRSEDLADYPPEQPERRRNKNAVVALVTLACVAVFALAAWLVTMLVGAGEPDRVAVPSLVGQTTQAAHDKAKAEGWLIRPSSCFSKEEERGRIVKQTPTAGTMAVKADVKLELCTGQGEERVDIPDLTGMTMSQAQKALEQAGLKIGLTPEKEETSDSSMIDKIMDWEGKGTQVPKGSTVNVVVGQAIPQTEVPDLRGQSVETARAFLVGAGFKVSVESRDSEQPANTVLDQSPSGGTKARNGSTVTLVVSKGNQITMPQVQNMSKEEAEAALKAVGWNGSINESKQPTGDPSKDGKVVNSSPQAGQKISKDQSITLYVGDYDSSSTSTPPGSGGGFFPFP</sequence>
<dbReference type="SMART" id="SM00740">
    <property type="entry name" value="PASTA"/>
    <property type="match status" value="4"/>
</dbReference>
<dbReference type="NCBIfam" id="NF033483">
    <property type="entry name" value="PknB_PASTA_kin"/>
    <property type="match status" value="1"/>
</dbReference>
<evidence type="ECO:0000256" key="1">
    <source>
        <dbReference type="ARBA" id="ARBA00012513"/>
    </source>
</evidence>
<dbReference type="InterPro" id="IPR011009">
    <property type="entry name" value="Kinase-like_dom_sf"/>
</dbReference>
<feature type="compositionally biased region" description="Polar residues" evidence="11">
    <location>
        <begin position="592"/>
        <end position="601"/>
    </location>
</feature>
<dbReference type="PROSITE" id="PS50011">
    <property type="entry name" value="PROTEIN_KINASE_DOM"/>
    <property type="match status" value="1"/>
</dbReference>
<dbReference type="SUPFAM" id="SSF54184">
    <property type="entry name" value="Penicillin-binding protein 2x (pbp-2x), c-terminal domain"/>
    <property type="match status" value="2"/>
</dbReference>
<feature type="domain" description="PASTA" evidence="14">
    <location>
        <begin position="563"/>
        <end position="632"/>
    </location>
</feature>
<evidence type="ECO:0000256" key="11">
    <source>
        <dbReference type="SAM" id="MobiDB-lite"/>
    </source>
</evidence>
<keyword evidence="2" id="KW-0723">Serine/threonine-protein kinase</keyword>
<dbReference type="PROSITE" id="PS00108">
    <property type="entry name" value="PROTEIN_KINASE_ST"/>
    <property type="match status" value="1"/>
</dbReference>
<keyword evidence="4" id="KW-0677">Repeat</keyword>
<feature type="compositionally biased region" description="Polar residues" evidence="11">
    <location>
        <begin position="610"/>
        <end position="627"/>
    </location>
</feature>
<dbReference type="Pfam" id="PF03793">
    <property type="entry name" value="PASTA"/>
    <property type="match status" value="4"/>
</dbReference>
<dbReference type="Proteomes" id="UP001327093">
    <property type="component" value="Unassembled WGS sequence"/>
</dbReference>
<dbReference type="PROSITE" id="PS00107">
    <property type="entry name" value="PROTEIN_KINASE_ATP"/>
    <property type="match status" value="1"/>
</dbReference>
<feature type="binding site" evidence="10">
    <location>
        <position position="40"/>
    </location>
    <ligand>
        <name>ATP</name>
        <dbReference type="ChEBI" id="CHEBI:30616"/>
    </ligand>
</feature>
<dbReference type="EMBL" id="JAWLNX010000021">
    <property type="protein sequence ID" value="MEB3370695.1"/>
    <property type="molecule type" value="Genomic_DNA"/>
</dbReference>
<name>A0ABU6AH66_9PSEU</name>
<comment type="catalytic activity">
    <reaction evidence="8">
        <text>L-threonyl-[protein] + ATP = O-phospho-L-threonyl-[protein] + ADP + H(+)</text>
        <dbReference type="Rhea" id="RHEA:46608"/>
        <dbReference type="Rhea" id="RHEA-COMP:11060"/>
        <dbReference type="Rhea" id="RHEA-COMP:11605"/>
        <dbReference type="ChEBI" id="CHEBI:15378"/>
        <dbReference type="ChEBI" id="CHEBI:30013"/>
        <dbReference type="ChEBI" id="CHEBI:30616"/>
        <dbReference type="ChEBI" id="CHEBI:61977"/>
        <dbReference type="ChEBI" id="CHEBI:456216"/>
        <dbReference type="EC" id="2.7.11.1"/>
    </reaction>
</comment>
<feature type="transmembrane region" description="Helical" evidence="12">
    <location>
        <begin position="334"/>
        <end position="359"/>
    </location>
</feature>
<dbReference type="Pfam" id="PF00069">
    <property type="entry name" value="Pkinase"/>
    <property type="match status" value="1"/>
</dbReference>
<evidence type="ECO:0000313" key="16">
    <source>
        <dbReference type="Proteomes" id="UP001327093"/>
    </source>
</evidence>
<gene>
    <name evidence="15" type="primary">pknB</name>
    <name evidence="15" type="ORF">R4I43_25140</name>
</gene>
<dbReference type="GO" id="GO:0016301">
    <property type="term" value="F:kinase activity"/>
    <property type="evidence" value="ECO:0007669"/>
    <property type="project" value="UniProtKB-KW"/>
</dbReference>
<evidence type="ECO:0000256" key="2">
    <source>
        <dbReference type="ARBA" id="ARBA00022527"/>
    </source>
</evidence>